<gene>
    <name evidence="1" type="ORF">RHTO_03862</name>
</gene>
<dbReference type="EMBL" id="KB722664">
    <property type="protein sequence ID" value="EMS20064.1"/>
    <property type="molecule type" value="Genomic_DNA"/>
</dbReference>
<dbReference type="RefSeq" id="XP_016271183.1">
    <property type="nucleotide sequence ID" value="XM_016417531.1"/>
</dbReference>
<organism evidence="1 2">
    <name type="scientific">Rhodotorula toruloides (strain NP11)</name>
    <name type="common">Yeast</name>
    <name type="synonym">Rhodosporidium toruloides</name>
    <dbReference type="NCBI Taxonomy" id="1130832"/>
    <lineage>
        <taxon>Eukaryota</taxon>
        <taxon>Fungi</taxon>
        <taxon>Dikarya</taxon>
        <taxon>Basidiomycota</taxon>
        <taxon>Pucciniomycotina</taxon>
        <taxon>Microbotryomycetes</taxon>
        <taxon>Sporidiobolales</taxon>
        <taxon>Sporidiobolaceae</taxon>
        <taxon>Rhodotorula</taxon>
    </lineage>
</organism>
<dbReference type="HOGENOM" id="CLU_1185597_0_0_1"/>
<dbReference type="GeneID" id="27367875"/>
<dbReference type="Proteomes" id="UP000016926">
    <property type="component" value="Unassembled WGS sequence"/>
</dbReference>
<name>M7X8R0_RHOT1</name>
<dbReference type="AlphaFoldDB" id="M7X8R0"/>
<reference evidence="1 2" key="1">
    <citation type="journal article" date="2012" name="Nat. Commun.">
        <title>A multi-omic map of the lipid-producing yeast Rhodosporidium toruloides.</title>
        <authorList>
            <person name="Zhu Z."/>
            <person name="Zhang S."/>
            <person name="Liu H."/>
            <person name="Shen H."/>
            <person name="Lin X."/>
            <person name="Yang F."/>
            <person name="Zhou Y.J."/>
            <person name="Jin G."/>
            <person name="Ye M."/>
            <person name="Zou H."/>
            <person name="Zou H."/>
            <person name="Zhao Z.K."/>
        </authorList>
    </citation>
    <scope>NUCLEOTIDE SEQUENCE [LARGE SCALE GENOMIC DNA]</scope>
    <source>
        <strain evidence="1 2">NP11</strain>
    </source>
</reference>
<evidence type="ECO:0000313" key="2">
    <source>
        <dbReference type="Proteomes" id="UP000016926"/>
    </source>
</evidence>
<proteinExistence type="predicted"/>
<evidence type="ECO:0000313" key="1">
    <source>
        <dbReference type="EMBL" id="EMS20064.1"/>
    </source>
</evidence>
<sequence>MTPSRRVITFYSPLAHLTGCATAKTTKGSCSNGWSCAARCWEDSLAVQAERGERCDLTFRLAKTDRNPSPEQDGETSAKWFAASSPLDEPKPCAHPAAPHLMEACSPSTLKLAHSSKTRGLSRRTLKLAFKAALSLHFIKTNLARFQSGSASSACLHHILRIDLSASNSLSACSFSSVLQLARLASPRIIPPLPNTAVKMIVAGITIASIIDVLSTSNRHTALEKARQKYMDAD</sequence>
<accession>M7X8R0</accession>
<protein>
    <submittedName>
        <fullName evidence="1">Uncharacterized protein</fullName>
    </submittedName>
</protein>
<keyword evidence="2" id="KW-1185">Reference proteome</keyword>